<gene>
    <name evidence="1" type="ORF">PQG83_02460</name>
</gene>
<dbReference type="AlphaFoldDB" id="A0AA96GNV5"/>
<dbReference type="EMBL" id="CP116968">
    <property type="protein sequence ID" value="WNM62628.1"/>
    <property type="molecule type" value="Genomic_DNA"/>
</dbReference>
<proteinExistence type="predicted"/>
<protein>
    <submittedName>
        <fullName evidence="1">Uncharacterized protein</fullName>
    </submittedName>
</protein>
<keyword evidence="2" id="KW-1185">Reference proteome</keyword>
<name>A0AA96GNV5_9BACT</name>
<reference evidence="1 2" key="1">
    <citation type="submission" date="2023-01" db="EMBL/GenBank/DDBJ databases">
        <title>Cultivation and genomic characterization of new, ubiquitous marine nitrite-oxidizing bacteria from the Nitrospirales.</title>
        <authorList>
            <person name="Mueller A.J."/>
            <person name="Daebeler A."/>
            <person name="Herbold C.W."/>
            <person name="Kirkegaard R.H."/>
            <person name="Daims H."/>
        </authorList>
    </citation>
    <scope>NUCLEOTIDE SEQUENCE [LARGE SCALE GENOMIC DNA]</scope>
    <source>
        <strain evidence="1 2">DK</strain>
    </source>
</reference>
<sequence length="48" mass="5242">MVTVLKKVSEDIQGGRLDCMIHVVPPPDSVHLPDTLTRWWNGDVSAAG</sequence>
<evidence type="ECO:0000313" key="2">
    <source>
        <dbReference type="Proteomes" id="UP001302494"/>
    </source>
</evidence>
<organism evidence="1 2">
    <name type="scientific">Candidatus Nitrospira neomarina</name>
    <dbReference type="NCBI Taxonomy" id="3020899"/>
    <lineage>
        <taxon>Bacteria</taxon>
        <taxon>Pseudomonadati</taxon>
        <taxon>Nitrospirota</taxon>
        <taxon>Nitrospiria</taxon>
        <taxon>Nitrospirales</taxon>
        <taxon>Nitrospiraceae</taxon>
        <taxon>Nitrospira</taxon>
    </lineage>
</organism>
<evidence type="ECO:0000313" key="1">
    <source>
        <dbReference type="EMBL" id="WNM62628.1"/>
    </source>
</evidence>
<dbReference type="RefSeq" id="WP_312746396.1">
    <property type="nucleotide sequence ID" value="NZ_CP116968.1"/>
</dbReference>
<dbReference type="Proteomes" id="UP001302494">
    <property type="component" value="Chromosome"/>
</dbReference>
<accession>A0AA96GNV5</accession>
<dbReference type="KEGG" id="nneo:PQG83_02460"/>